<accession>A0A914R8U1</accession>
<dbReference type="WBParaSite" id="PEQ_0000111501-mRNA-1">
    <property type="protein sequence ID" value="PEQ_0000111501-mRNA-1"/>
    <property type="gene ID" value="PEQ_0000111501"/>
</dbReference>
<proteinExistence type="predicted"/>
<keyword evidence="1" id="KW-1185">Reference proteome</keyword>
<sequence length="179" mass="20614">MVISNERLRYLVALIYEQLAINGDEIFGNSSIATNAWKRIEETFARSGFNPYGSNLRNIFRITAKSIQRKIDASYKNGRVILNDIDLAIEELDRIYEQTKLNNDANMLELVLAFEKRCNELSISGNRRITPRIFMEIAATLFEHNPYRSEDFAMLEKAFKNAKLKNELKSTNVKAIGKD</sequence>
<name>A0A914R8U1_PAREQ</name>
<organism evidence="1 2">
    <name type="scientific">Parascaris equorum</name>
    <name type="common">Equine roundworm</name>
    <dbReference type="NCBI Taxonomy" id="6256"/>
    <lineage>
        <taxon>Eukaryota</taxon>
        <taxon>Metazoa</taxon>
        <taxon>Ecdysozoa</taxon>
        <taxon>Nematoda</taxon>
        <taxon>Chromadorea</taxon>
        <taxon>Rhabditida</taxon>
        <taxon>Spirurina</taxon>
        <taxon>Ascaridomorpha</taxon>
        <taxon>Ascaridoidea</taxon>
        <taxon>Ascarididae</taxon>
        <taxon>Parascaris</taxon>
    </lineage>
</organism>
<evidence type="ECO:0000313" key="1">
    <source>
        <dbReference type="Proteomes" id="UP000887564"/>
    </source>
</evidence>
<dbReference type="AlphaFoldDB" id="A0A914R8U1"/>
<protein>
    <submittedName>
        <fullName evidence="2">Uncharacterized protein</fullName>
    </submittedName>
</protein>
<reference evidence="2" key="1">
    <citation type="submission" date="2022-11" db="UniProtKB">
        <authorList>
            <consortium name="WormBaseParasite"/>
        </authorList>
    </citation>
    <scope>IDENTIFICATION</scope>
</reference>
<dbReference type="Proteomes" id="UP000887564">
    <property type="component" value="Unplaced"/>
</dbReference>
<evidence type="ECO:0000313" key="2">
    <source>
        <dbReference type="WBParaSite" id="PEQ_0000111501-mRNA-1"/>
    </source>
</evidence>